<dbReference type="AlphaFoldDB" id="A0A147DNF6"/>
<dbReference type="OrthoDB" id="5021368at2"/>
<evidence type="ECO:0000313" key="3">
    <source>
        <dbReference type="EMBL" id="KTR50951.1"/>
    </source>
</evidence>
<gene>
    <name evidence="3" type="ORF">NS359_12550</name>
</gene>
<proteinExistence type="predicted"/>
<feature type="region of interest" description="Disordered" evidence="1">
    <location>
        <begin position="25"/>
        <end position="88"/>
    </location>
</feature>
<comment type="caution">
    <text evidence="3">The sequence shown here is derived from an EMBL/GenBank/DDBJ whole genome shotgun (WGS) entry which is preliminary data.</text>
</comment>
<name>A0A147DNF6_9MICO</name>
<protein>
    <recommendedName>
        <fullName evidence="5">Lipoprotein</fullName>
    </recommendedName>
</protein>
<dbReference type="PROSITE" id="PS51257">
    <property type="entry name" value="PROKAR_LIPOPROTEIN"/>
    <property type="match status" value="1"/>
</dbReference>
<evidence type="ECO:0000256" key="1">
    <source>
        <dbReference type="SAM" id="MobiDB-lite"/>
    </source>
</evidence>
<reference evidence="3 4" key="1">
    <citation type="journal article" date="2016" name="Front. Microbiol.">
        <title>Genomic Resource of Rice Seed Associated Bacteria.</title>
        <authorList>
            <person name="Midha S."/>
            <person name="Bansal K."/>
            <person name="Sharma S."/>
            <person name="Kumar N."/>
            <person name="Patil P.P."/>
            <person name="Chaudhry V."/>
            <person name="Patil P.B."/>
        </authorList>
    </citation>
    <scope>NUCLEOTIDE SEQUENCE [LARGE SCALE GENOMIC DNA]</scope>
    <source>
        <strain evidence="3 4">NS359</strain>
    </source>
</reference>
<sequence length="184" mass="18124">MHRAHPLIPALALAALAAITLTACSSGDDDGGRPTKSASASTSASAGPTTTPPTSSSPSPTDESSTIPIPSQTPATQTTDAPPSDFPATALVTYAGWDASSSSLQAVGIVSGTTDASGTCRFTVRSGGTERSATSAAVDAASSVNCAQVSFPRSQVASGSWTVTLSYTLGGKTVTSEATTAEVP</sequence>
<dbReference type="PATRIC" id="fig|465820.4.peg.2765"/>
<dbReference type="RefSeq" id="WP_058750313.1">
    <property type="nucleotide sequence ID" value="NZ_LDRC01000066.1"/>
</dbReference>
<dbReference type="EMBL" id="LDRC01000066">
    <property type="protein sequence ID" value="KTR50951.1"/>
    <property type="molecule type" value="Genomic_DNA"/>
</dbReference>
<evidence type="ECO:0000313" key="4">
    <source>
        <dbReference type="Proteomes" id="UP000072763"/>
    </source>
</evidence>
<evidence type="ECO:0000256" key="2">
    <source>
        <dbReference type="SAM" id="SignalP"/>
    </source>
</evidence>
<feature type="signal peptide" evidence="2">
    <location>
        <begin position="1"/>
        <end position="25"/>
    </location>
</feature>
<keyword evidence="2" id="KW-0732">Signal</keyword>
<feature type="compositionally biased region" description="Low complexity" evidence="1">
    <location>
        <begin position="34"/>
        <end position="83"/>
    </location>
</feature>
<evidence type="ECO:0008006" key="5">
    <source>
        <dbReference type="Google" id="ProtNLM"/>
    </source>
</evidence>
<feature type="chain" id="PRO_5039563664" description="Lipoprotein" evidence="2">
    <location>
        <begin position="26"/>
        <end position="184"/>
    </location>
</feature>
<organism evidence="3 4">
    <name type="scientific">Curtobacterium oceanosedimentum</name>
    <dbReference type="NCBI Taxonomy" id="465820"/>
    <lineage>
        <taxon>Bacteria</taxon>
        <taxon>Bacillati</taxon>
        <taxon>Actinomycetota</taxon>
        <taxon>Actinomycetes</taxon>
        <taxon>Micrococcales</taxon>
        <taxon>Microbacteriaceae</taxon>
        <taxon>Curtobacterium</taxon>
    </lineage>
</organism>
<dbReference type="Proteomes" id="UP000072763">
    <property type="component" value="Unassembled WGS sequence"/>
</dbReference>
<accession>A0A147DNF6</accession>